<keyword evidence="1" id="KW-0812">Transmembrane</keyword>
<evidence type="ECO:0000256" key="1">
    <source>
        <dbReference type="SAM" id="Phobius"/>
    </source>
</evidence>
<feature type="domain" description="DUF1559" evidence="2">
    <location>
        <begin position="37"/>
        <end position="210"/>
    </location>
</feature>
<evidence type="ECO:0000313" key="3">
    <source>
        <dbReference type="EMBL" id="QEL14303.1"/>
    </source>
</evidence>
<feature type="domain" description="DUF1559" evidence="2">
    <location>
        <begin position="225"/>
        <end position="246"/>
    </location>
</feature>
<dbReference type="InterPro" id="IPR027558">
    <property type="entry name" value="Pre_pil_HX9DG_C"/>
</dbReference>
<proteinExistence type="predicted"/>
<dbReference type="EMBL" id="CP042425">
    <property type="protein sequence ID" value="QEL14303.1"/>
    <property type="molecule type" value="Genomic_DNA"/>
</dbReference>
<dbReference type="InterPro" id="IPR011453">
    <property type="entry name" value="DUF1559"/>
</dbReference>
<dbReference type="InterPro" id="IPR045584">
    <property type="entry name" value="Pilin-like"/>
</dbReference>
<sequence>MNTHRRGLTLVEVVVVIVILVLLFAMLAPATRRIQGAAARARCMNNLKQLMLGLHNYEANGGNHYPTEEVKPLPTLPAGCYGTPDRDPEQRLSWQVSVLPYIEQESLFREFDPKQGFVPSSTATLKPLAIFNCPELKRDAEPVTMYVGMAGLGEDAARRPSGDKNNGIMGYDRACAFKDITDGMANTVALAETSHALGRWAQGGSGTVRAFDATDPTPFGPDRWFGSAHPKGFNVAMCDGSVRFINFKQNGKVFADAVTVAGGEKTELD</sequence>
<organism evidence="3 4">
    <name type="scientific">Limnoglobus roseus</name>
    <dbReference type="NCBI Taxonomy" id="2598579"/>
    <lineage>
        <taxon>Bacteria</taxon>
        <taxon>Pseudomonadati</taxon>
        <taxon>Planctomycetota</taxon>
        <taxon>Planctomycetia</taxon>
        <taxon>Gemmatales</taxon>
        <taxon>Gemmataceae</taxon>
        <taxon>Limnoglobus</taxon>
    </lineage>
</organism>
<dbReference type="KEGG" id="lrs:PX52LOC_01175"/>
<keyword evidence="1" id="KW-1133">Transmembrane helix</keyword>
<dbReference type="PROSITE" id="PS00409">
    <property type="entry name" value="PROKAR_NTER_METHYL"/>
    <property type="match status" value="1"/>
</dbReference>
<accession>A0A5C1A7Z8</accession>
<evidence type="ECO:0000313" key="4">
    <source>
        <dbReference type="Proteomes" id="UP000324974"/>
    </source>
</evidence>
<protein>
    <recommendedName>
        <fullName evidence="2">DUF1559 domain-containing protein</fullName>
    </recommendedName>
</protein>
<keyword evidence="1" id="KW-0472">Membrane</keyword>
<dbReference type="NCBIfam" id="TIGR02532">
    <property type="entry name" value="IV_pilin_GFxxxE"/>
    <property type="match status" value="1"/>
</dbReference>
<dbReference type="SUPFAM" id="SSF54523">
    <property type="entry name" value="Pili subunits"/>
    <property type="match status" value="1"/>
</dbReference>
<dbReference type="Pfam" id="PF07596">
    <property type="entry name" value="SBP_bac_10"/>
    <property type="match status" value="2"/>
</dbReference>
<dbReference type="AlphaFoldDB" id="A0A5C1A7Z8"/>
<dbReference type="PANTHER" id="PTHR30093">
    <property type="entry name" value="GENERAL SECRETION PATHWAY PROTEIN G"/>
    <property type="match status" value="1"/>
</dbReference>
<gene>
    <name evidence="3" type="ORF">PX52LOC_01175</name>
</gene>
<feature type="transmembrane region" description="Helical" evidence="1">
    <location>
        <begin position="7"/>
        <end position="28"/>
    </location>
</feature>
<evidence type="ECO:0000259" key="2">
    <source>
        <dbReference type="Pfam" id="PF07596"/>
    </source>
</evidence>
<dbReference type="Gene3D" id="3.30.700.10">
    <property type="entry name" value="Glycoprotein, Type 4 Pilin"/>
    <property type="match status" value="1"/>
</dbReference>
<name>A0A5C1A7Z8_9BACT</name>
<dbReference type="Pfam" id="PF07963">
    <property type="entry name" value="N_methyl"/>
    <property type="match status" value="1"/>
</dbReference>
<reference evidence="4" key="1">
    <citation type="submission" date="2019-08" db="EMBL/GenBank/DDBJ databases">
        <title>Limnoglobus roseus gen. nov., sp. nov., a novel freshwater planctomycete with a giant genome from the family Gemmataceae.</title>
        <authorList>
            <person name="Kulichevskaya I.S."/>
            <person name="Naumoff D.G."/>
            <person name="Miroshnikov K."/>
            <person name="Ivanova A."/>
            <person name="Philippov D.A."/>
            <person name="Hakobyan A."/>
            <person name="Rijpstra I.C."/>
            <person name="Sinninghe Damste J.S."/>
            <person name="Liesack W."/>
            <person name="Dedysh S.N."/>
        </authorList>
    </citation>
    <scope>NUCLEOTIDE SEQUENCE [LARGE SCALE GENOMIC DNA]</scope>
    <source>
        <strain evidence="4">PX52</strain>
    </source>
</reference>
<dbReference type="PANTHER" id="PTHR30093:SF2">
    <property type="entry name" value="TYPE II SECRETION SYSTEM PROTEIN H"/>
    <property type="match status" value="1"/>
</dbReference>
<dbReference type="NCBIfam" id="TIGR04294">
    <property type="entry name" value="pre_pil_HX9DG"/>
    <property type="match status" value="1"/>
</dbReference>
<dbReference type="RefSeq" id="WP_168218831.1">
    <property type="nucleotide sequence ID" value="NZ_CP042425.1"/>
</dbReference>
<dbReference type="Proteomes" id="UP000324974">
    <property type="component" value="Chromosome"/>
</dbReference>
<keyword evidence="4" id="KW-1185">Reference proteome</keyword>
<dbReference type="InterPro" id="IPR012902">
    <property type="entry name" value="N_methyl_site"/>
</dbReference>